<dbReference type="SFLD" id="SFLDS00029">
    <property type="entry name" value="Radical_SAM"/>
    <property type="match status" value="1"/>
</dbReference>
<dbReference type="PANTHER" id="PTHR30352:SF13">
    <property type="entry name" value="GLYCYL-RADICAL ENZYME ACTIVATING ENZYME YJJW-RELATED"/>
    <property type="match status" value="1"/>
</dbReference>
<dbReference type="InterPro" id="IPR034457">
    <property type="entry name" value="Organic_radical-activating"/>
</dbReference>
<dbReference type="Gene3D" id="3.20.20.70">
    <property type="entry name" value="Aldolase class I"/>
    <property type="match status" value="1"/>
</dbReference>
<feature type="domain" description="Radical SAM core" evidence="7">
    <location>
        <begin position="15"/>
        <end position="222"/>
    </location>
</feature>
<dbReference type="NCBIfam" id="TIGR02495">
    <property type="entry name" value="NrdG2"/>
    <property type="match status" value="1"/>
</dbReference>
<dbReference type="PANTHER" id="PTHR30352">
    <property type="entry name" value="PYRUVATE FORMATE-LYASE-ACTIVATING ENZYME"/>
    <property type="match status" value="1"/>
</dbReference>
<dbReference type="GO" id="GO:0003824">
    <property type="term" value="F:catalytic activity"/>
    <property type="evidence" value="ECO:0007669"/>
    <property type="project" value="InterPro"/>
</dbReference>
<dbReference type="InterPro" id="IPR013785">
    <property type="entry name" value="Aldolase_TIM"/>
</dbReference>
<protein>
    <submittedName>
        <fullName evidence="8">Anaerobic ribonucleoside-triphosphate reductase activating protein</fullName>
    </submittedName>
</protein>
<keyword evidence="6" id="KW-0411">Iron-sulfur</keyword>
<evidence type="ECO:0000259" key="7">
    <source>
        <dbReference type="PROSITE" id="PS51918"/>
    </source>
</evidence>
<dbReference type="SUPFAM" id="SSF102114">
    <property type="entry name" value="Radical SAM enzymes"/>
    <property type="match status" value="1"/>
</dbReference>
<proteinExistence type="predicted"/>
<reference evidence="8 9" key="1">
    <citation type="submission" date="2019-09" db="EMBL/GenBank/DDBJ databases">
        <title>H2 Metabolism Revealed by Metagenomic Analysis in Subglacial Sediment of East Antarctica.</title>
        <authorList>
            <person name="Yang Z."/>
            <person name="Zhang Y."/>
            <person name="Lv Y."/>
            <person name="Yan W."/>
            <person name="Xiao X."/>
            <person name="Sun B."/>
            <person name="Ma H."/>
        </authorList>
    </citation>
    <scope>NUCLEOTIDE SEQUENCE [LARGE SCALE GENOMIC DNA]</scope>
    <source>
        <strain evidence="8">Bin2_2</strain>
    </source>
</reference>
<dbReference type="SFLD" id="SFLDG01094">
    <property type="entry name" value="Uncharacterised_Radical_SAM_Su"/>
    <property type="match status" value="1"/>
</dbReference>
<comment type="caution">
    <text evidence="8">The sequence shown here is derived from an EMBL/GenBank/DDBJ whole genome shotgun (WGS) entry which is preliminary data.</text>
</comment>
<dbReference type="EMBL" id="JAAFGW010000041">
    <property type="protein sequence ID" value="NDP47596.1"/>
    <property type="molecule type" value="Genomic_DNA"/>
</dbReference>
<name>A0A7C9JWP5_9PROT</name>
<dbReference type="InterPro" id="IPR058240">
    <property type="entry name" value="rSAM_sf"/>
</dbReference>
<evidence type="ECO:0000313" key="8">
    <source>
        <dbReference type="EMBL" id="NDP47596.1"/>
    </source>
</evidence>
<organism evidence="8 9">
    <name type="scientific">Sulfuriferula multivorans</name>
    <dbReference type="NCBI Taxonomy" id="1559896"/>
    <lineage>
        <taxon>Bacteria</taxon>
        <taxon>Pseudomonadati</taxon>
        <taxon>Pseudomonadota</taxon>
        <taxon>Betaproteobacteria</taxon>
        <taxon>Nitrosomonadales</taxon>
        <taxon>Sulfuricellaceae</taxon>
        <taxon>Sulfuriferula</taxon>
    </lineage>
</organism>
<gene>
    <name evidence="8" type="ORF">GZ085_04240</name>
</gene>
<keyword evidence="4" id="KW-0479">Metal-binding</keyword>
<evidence type="ECO:0000256" key="1">
    <source>
        <dbReference type="ARBA" id="ARBA00001966"/>
    </source>
</evidence>
<comment type="cofactor">
    <cofactor evidence="1">
        <name>[4Fe-4S] cluster</name>
        <dbReference type="ChEBI" id="CHEBI:49883"/>
    </cofactor>
</comment>
<evidence type="ECO:0000256" key="4">
    <source>
        <dbReference type="ARBA" id="ARBA00022723"/>
    </source>
</evidence>
<dbReference type="InterPro" id="IPR012840">
    <property type="entry name" value="NrdG2"/>
</dbReference>
<evidence type="ECO:0000313" key="9">
    <source>
        <dbReference type="Proteomes" id="UP000483432"/>
    </source>
</evidence>
<keyword evidence="2" id="KW-0004">4Fe-4S</keyword>
<dbReference type="InterPro" id="IPR007197">
    <property type="entry name" value="rSAM"/>
</dbReference>
<dbReference type="AlphaFoldDB" id="A0A7C9JWP5"/>
<dbReference type="Proteomes" id="UP000483432">
    <property type="component" value="Unassembled WGS sequence"/>
</dbReference>
<keyword evidence="5" id="KW-0408">Iron</keyword>
<keyword evidence="3" id="KW-0949">S-adenosyl-L-methionine</keyword>
<dbReference type="CDD" id="cd01335">
    <property type="entry name" value="Radical_SAM"/>
    <property type="match status" value="1"/>
</dbReference>
<evidence type="ECO:0000256" key="3">
    <source>
        <dbReference type="ARBA" id="ARBA00022691"/>
    </source>
</evidence>
<accession>A0A7C9JWP5</accession>
<evidence type="ECO:0000256" key="6">
    <source>
        <dbReference type="ARBA" id="ARBA00023014"/>
    </source>
</evidence>
<dbReference type="PROSITE" id="PS51918">
    <property type="entry name" value="RADICAL_SAM"/>
    <property type="match status" value="1"/>
</dbReference>
<dbReference type="GO" id="GO:0046872">
    <property type="term" value="F:metal ion binding"/>
    <property type="evidence" value="ECO:0007669"/>
    <property type="project" value="UniProtKB-KW"/>
</dbReference>
<sequence length="231" mass="24995">MTLRVGGLTPLSSSDWPGMLVAVVFCQGCPWHCGYCHNPDLIPPRGEHEIPWQDVLAFLHRRQGLLDGVVFSGGEPTLQKELIPAIRAVRALGLKVGLHTGGMYPVRLAAVLPLVDWVGMDVKAPFADYPRTTGADGSGGRALESLRQVLAAGVDHEIRTTVHPLLIGDAELVALGKDLADRGVKHYAIQAFRTQGCQDAALCRTARRERPLQQVGTELAGLFERLDVRAA</sequence>
<evidence type="ECO:0000256" key="5">
    <source>
        <dbReference type="ARBA" id="ARBA00023004"/>
    </source>
</evidence>
<dbReference type="Pfam" id="PF04055">
    <property type="entry name" value="Radical_SAM"/>
    <property type="match status" value="1"/>
</dbReference>
<evidence type="ECO:0000256" key="2">
    <source>
        <dbReference type="ARBA" id="ARBA00022485"/>
    </source>
</evidence>
<dbReference type="GO" id="GO:0051539">
    <property type="term" value="F:4 iron, 4 sulfur cluster binding"/>
    <property type="evidence" value="ECO:0007669"/>
    <property type="project" value="UniProtKB-KW"/>
</dbReference>